<reference evidence="1" key="1">
    <citation type="submission" date="2020-09" db="EMBL/GenBank/DDBJ databases">
        <title>Iningainema tapete sp. nov. (Scytonemataceae, Cyanobacteria) from greenhouses in central Florida (USA) produces two types of nodularin with biosynthetic potential for microcystin-LR and anabaenopeptins.</title>
        <authorList>
            <person name="Berthold D.E."/>
            <person name="Lefler F.W."/>
            <person name="Huang I.-S."/>
            <person name="Abdulla H."/>
            <person name="Zimba P.V."/>
            <person name="Laughinghouse H.D. IV."/>
        </authorList>
    </citation>
    <scope>NUCLEOTIDE SEQUENCE</scope>
    <source>
        <strain evidence="1">BLCCT55</strain>
    </source>
</reference>
<protein>
    <submittedName>
        <fullName evidence="1">Siphovirus Gp157 family protein</fullName>
    </submittedName>
</protein>
<dbReference type="EMBL" id="JACXAE010000040">
    <property type="protein sequence ID" value="MBD2772565.1"/>
    <property type="molecule type" value="Genomic_DNA"/>
</dbReference>
<proteinExistence type="predicted"/>
<keyword evidence="2" id="KW-1185">Reference proteome</keyword>
<dbReference type="AlphaFoldDB" id="A0A8J6XBY9"/>
<dbReference type="RefSeq" id="WP_190827273.1">
    <property type="nucleotide sequence ID" value="NZ_CAWPPI010000040.1"/>
</dbReference>
<dbReference type="InterPro" id="IPR008840">
    <property type="entry name" value="Sipho_Gp157"/>
</dbReference>
<evidence type="ECO:0000313" key="1">
    <source>
        <dbReference type="EMBL" id="MBD2772565.1"/>
    </source>
</evidence>
<name>A0A8J6XBY9_9CYAN</name>
<accession>A0A8J6XBY9</accession>
<dbReference type="Proteomes" id="UP000629098">
    <property type="component" value="Unassembled WGS sequence"/>
</dbReference>
<comment type="caution">
    <text evidence="1">The sequence shown here is derived from an EMBL/GenBank/DDBJ whole genome shotgun (WGS) entry which is preliminary data.</text>
</comment>
<organism evidence="1 2">
    <name type="scientific">Iningainema tapete BLCC-T55</name>
    <dbReference type="NCBI Taxonomy" id="2748662"/>
    <lineage>
        <taxon>Bacteria</taxon>
        <taxon>Bacillati</taxon>
        <taxon>Cyanobacteriota</taxon>
        <taxon>Cyanophyceae</taxon>
        <taxon>Nostocales</taxon>
        <taxon>Scytonemataceae</taxon>
        <taxon>Iningainema tapete</taxon>
    </lineage>
</organism>
<dbReference type="Pfam" id="PF05565">
    <property type="entry name" value="Sipho_Gp157"/>
    <property type="match status" value="1"/>
</dbReference>
<sequence length="202" mass="23295">MSYLAQAILAKYSLEAVELWTRLESAQTPEEEEETIKALWENQKNQETSTDTQAELADQLDAEIAGIKARLEHLVEIHKTALDRLQRWRLRLDETLLYFHSTGVLPDKLVGKSRHITIKENPPSCEVLIPTEELPEEYVNRKEVVTPDKKRIIADWKKGIPVDGTHIERKRKVEYGIIPKNIQDVQDNHQKRNGKKKASAVK</sequence>
<gene>
    <name evidence="1" type="ORF">ICL16_10880</name>
</gene>
<evidence type="ECO:0000313" key="2">
    <source>
        <dbReference type="Proteomes" id="UP000629098"/>
    </source>
</evidence>